<dbReference type="InterPro" id="IPR036942">
    <property type="entry name" value="Beta-barrel_TonB_sf"/>
</dbReference>
<dbReference type="EMBL" id="JAPDPJ010000019">
    <property type="protein sequence ID" value="MCW3786799.1"/>
    <property type="molecule type" value="Genomic_DNA"/>
</dbReference>
<keyword evidence="10" id="KW-0675">Receptor</keyword>
<feature type="domain" description="TonB-dependent receptor plug" evidence="9">
    <location>
        <begin position="117"/>
        <end position="220"/>
    </location>
</feature>
<dbReference type="InterPro" id="IPR023997">
    <property type="entry name" value="TonB-dep_OMP_SusC/RagA_CS"/>
</dbReference>
<name>A0AAE3M464_9BACT</name>
<dbReference type="FunFam" id="2.60.40.1120:FF:000003">
    <property type="entry name" value="Outer membrane protein Omp121"/>
    <property type="match status" value="1"/>
</dbReference>
<dbReference type="InterPro" id="IPR012910">
    <property type="entry name" value="Plug_dom"/>
</dbReference>
<dbReference type="Gene3D" id="2.40.170.20">
    <property type="entry name" value="TonB-dependent receptor, beta-barrel domain"/>
    <property type="match status" value="1"/>
</dbReference>
<comment type="subcellular location">
    <subcellularLocation>
        <location evidence="1 7">Cell outer membrane</location>
        <topology evidence="1 7">Multi-pass membrane protein</topology>
    </subcellularLocation>
</comment>
<dbReference type="Pfam" id="PF07715">
    <property type="entry name" value="Plug"/>
    <property type="match status" value="1"/>
</dbReference>
<sequence length="1030" mass="113373">MKKKLINLLMLVLLSLIPLHGMAQHTISGNVTDANDGSPLPGVNVVESGTTNGTITDIDGNYTLSVSDQNTNLIFSFIGYTTQEIAIDGKISINISLSPDVFGIDEVVAIGYGTQKKSDLTGSISIVDTEEMAKVATNDVGKALQGKVSGISIQSSGDPGAAPKIKIRGITSFTNNDPLYVIDGVFAPANDIPTEAIESIQVLKDASAAAIYGSRAANGVIIITTKRGKKGAMDISYSGYYGIQDVTKRYDVANREQYQTLVNEATTNAMAYEQYANDLYIYPANDPSNPNYVNDVDTDWQDEMFKTGHISNHTLSLSGGNDVSNFSVNLNYYDQTGTVEGNGPDYKRYGIMVNSDHKLGKLKIGESLHYTYADQSLMTFLHTGTMLSYVASAIPTLPVIDPSTGTYSAASADLHGAYSANVVGMNNTLESNTDRYRFIGNVYGEYEIISGLKYKLSLSYERTDWKDFHFEPTYELGWFAGYRNSVAKMDDNRGYGYTTTLEQTLSYNKTFDRFSVNALLGQSALNSLQSRIYGHAEGFSEPYFKQLSNGESRTSSSDEYQSRLTSYFGRLILGYDDKYMVTATLRRDGSSRFSPKNKWGNFPSIAVAWKAHRESFLSSSDLISQLKLRLSYGILGNQNIGDYRYQGYINPYASYVLNGNPVAGAAQFIPASSAIKWEQSKTTNIGVDLGLFENRILFTAEYYVKQVDDLLGTIPTPTHLGWYEWESPVRNALSVKNQGVELNATYRKAEGEFTYSINANVSTLKNEVLSLGEGINPIDGNWSRTDVGTEVGELYGYVVEKVFQSKSEVDALNALAPDGYYQELLTDAGDFKFKDLNGDNEINEQDRTYIGSAIPNLYYGLNFSAQYKNFDFTLSAQGASGNKIVNTIGNGLRSGAGLENMSTDLLDRWTPSQTNTGRTRIIRDDPNKNGRASNYWLEKGDFLKISNIELGYNLPKSTLDVIHLSSVRLYASLQNAITFTGYTGYDPEFNNDGLFNRATDNGAEANKSFTDFSGGLPTPRTILFGVKVKF</sequence>
<evidence type="ECO:0000256" key="1">
    <source>
        <dbReference type="ARBA" id="ARBA00004571"/>
    </source>
</evidence>
<dbReference type="RefSeq" id="WP_301190364.1">
    <property type="nucleotide sequence ID" value="NZ_JAPDPJ010000019.1"/>
</dbReference>
<keyword evidence="8" id="KW-0732">Signal</keyword>
<evidence type="ECO:0000256" key="3">
    <source>
        <dbReference type="ARBA" id="ARBA00022452"/>
    </source>
</evidence>
<dbReference type="NCBIfam" id="TIGR04056">
    <property type="entry name" value="OMP_RagA_SusC"/>
    <property type="match status" value="1"/>
</dbReference>
<dbReference type="InterPro" id="IPR023996">
    <property type="entry name" value="TonB-dep_OMP_SusC/RagA"/>
</dbReference>
<gene>
    <name evidence="10" type="ORF">OM075_09990</name>
</gene>
<reference evidence="10" key="1">
    <citation type="submission" date="2022-10" db="EMBL/GenBank/DDBJ databases">
        <authorList>
            <person name="Yu W.X."/>
        </authorList>
    </citation>
    <scope>NUCLEOTIDE SEQUENCE</scope>
    <source>
        <strain evidence="10">AAT</strain>
    </source>
</reference>
<evidence type="ECO:0000313" key="11">
    <source>
        <dbReference type="Proteomes" id="UP001209229"/>
    </source>
</evidence>
<dbReference type="SUPFAM" id="SSF49464">
    <property type="entry name" value="Carboxypeptidase regulatory domain-like"/>
    <property type="match status" value="1"/>
</dbReference>
<dbReference type="SUPFAM" id="SSF56935">
    <property type="entry name" value="Porins"/>
    <property type="match status" value="1"/>
</dbReference>
<keyword evidence="11" id="KW-1185">Reference proteome</keyword>
<dbReference type="InterPro" id="IPR039426">
    <property type="entry name" value="TonB-dep_rcpt-like"/>
</dbReference>
<feature type="signal peptide" evidence="8">
    <location>
        <begin position="1"/>
        <end position="23"/>
    </location>
</feature>
<evidence type="ECO:0000256" key="4">
    <source>
        <dbReference type="ARBA" id="ARBA00022692"/>
    </source>
</evidence>
<evidence type="ECO:0000313" key="10">
    <source>
        <dbReference type="EMBL" id="MCW3786799.1"/>
    </source>
</evidence>
<evidence type="ECO:0000256" key="6">
    <source>
        <dbReference type="ARBA" id="ARBA00023237"/>
    </source>
</evidence>
<proteinExistence type="inferred from homology"/>
<comment type="similarity">
    <text evidence="7">Belongs to the TonB-dependent receptor family.</text>
</comment>
<dbReference type="Proteomes" id="UP001209229">
    <property type="component" value="Unassembled WGS sequence"/>
</dbReference>
<evidence type="ECO:0000256" key="2">
    <source>
        <dbReference type="ARBA" id="ARBA00022448"/>
    </source>
</evidence>
<evidence type="ECO:0000256" key="8">
    <source>
        <dbReference type="SAM" id="SignalP"/>
    </source>
</evidence>
<evidence type="ECO:0000256" key="5">
    <source>
        <dbReference type="ARBA" id="ARBA00023136"/>
    </source>
</evidence>
<dbReference type="AlphaFoldDB" id="A0AAE3M464"/>
<keyword evidence="4 7" id="KW-0812">Transmembrane</keyword>
<keyword evidence="3 7" id="KW-1134">Transmembrane beta strand</keyword>
<organism evidence="10 11">
    <name type="scientific">Plebeiibacterium sediminum</name>
    <dbReference type="NCBI Taxonomy" id="2992112"/>
    <lineage>
        <taxon>Bacteria</taxon>
        <taxon>Pseudomonadati</taxon>
        <taxon>Bacteroidota</taxon>
        <taxon>Bacteroidia</taxon>
        <taxon>Marinilabiliales</taxon>
        <taxon>Marinilabiliaceae</taxon>
        <taxon>Plebeiibacterium</taxon>
    </lineage>
</organism>
<keyword evidence="2 7" id="KW-0813">Transport</keyword>
<dbReference type="Gene3D" id="2.60.40.1120">
    <property type="entry name" value="Carboxypeptidase-like, regulatory domain"/>
    <property type="match status" value="1"/>
</dbReference>
<feature type="chain" id="PRO_5042206080" evidence="8">
    <location>
        <begin position="24"/>
        <end position="1030"/>
    </location>
</feature>
<dbReference type="GO" id="GO:0009279">
    <property type="term" value="C:cell outer membrane"/>
    <property type="evidence" value="ECO:0007669"/>
    <property type="project" value="UniProtKB-SubCell"/>
</dbReference>
<dbReference type="NCBIfam" id="TIGR04057">
    <property type="entry name" value="SusC_RagA_signa"/>
    <property type="match status" value="1"/>
</dbReference>
<accession>A0AAE3M464</accession>
<evidence type="ECO:0000256" key="7">
    <source>
        <dbReference type="PROSITE-ProRule" id="PRU01360"/>
    </source>
</evidence>
<protein>
    <submittedName>
        <fullName evidence="10">TonB-dependent receptor</fullName>
    </submittedName>
</protein>
<keyword evidence="6 7" id="KW-0998">Cell outer membrane</keyword>
<dbReference type="PROSITE" id="PS52016">
    <property type="entry name" value="TONB_DEPENDENT_REC_3"/>
    <property type="match status" value="1"/>
</dbReference>
<dbReference type="InterPro" id="IPR008969">
    <property type="entry name" value="CarboxyPept-like_regulatory"/>
</dbReference>
<keyword evidence="5 7" id="KW-0472">Membrane</keyword>
<dbReference type="Pfam" id="PF13715">
    <property type="entry name" value="CarbopepD_reg_2"/>
    <property type="match status" value="1"/>
</dbReference>
<evidence type="ECO:0000259" key="9">
    <source>
        <dbReference type="Pfam" id="PF07715"/>
    </source>
</evidence>
<dbReference type="InterPro" id="IPR037066">
    <property type="entry name" value="Plug_dom_sf"/>
</dbReference>
<comment type="caution">
    <text evidence="10">The sequence shown here is derived from an EMBL/GenBank/DDBJ whole genome shotgun (WGS) entry which is preliminary data.</text>
</comment>
<dbReference type="Gene3D" id="2.170.130.10">
    <property type="entry name" value="TonB-dependent receptor, plug domain"/>
    <property type="match status" value="1"/>
</dbReference>